<dbReference type="SUPFAM" id="SSF46626">
    <property type="entry name" value="Cytochrome c"/>
    <property type="match status" value="1"/>
</dbReference>
<keyword evidence="3 6" id="KW-0479">Metal-binding</keyword>
<dbReference type="OrthoDB" id="9805828at2"/>
<dbReference type="GO" id="GO:0009055">
    <property type="term" value="F:electron transfer activity"/>
    <property type="evidence" value="ECO:0007669"/>
    <property type="project" value="InterPro"/>
</dbReference>
<evidence type="ECO:0000313" key="10">
    <source>
        <dbReference type="Proteomes" id="UP000198761"/>
    </source>
</evidence>
<evidence type="ECO:0000256" key="4">
    <source>
        <dbReference type="ARBA" id="ARBA00022982"/>
    </source>
</evidence>
<sequence length="135" mass="14622">MTLRHLFTTLCLATALSGGAAMAEDDFAAFDTIKVEAGAKLFDATCRRCHATDATHESYGPKLEGVIGRPAGSIEGYPYSDALKAASFVWTEPALKAWMADNQGFVPGTKMRHVGITDPVVEEFILAYLRSVQHQ</sequence>
<keyword evidence="7" id="KW-0732">Signal</keyword>
<evidence type="ECO:0000256" key="2">
    <source>
        <dbReference type="ARBA" id="ARBA00022617"/>
    </source>
</evidence>
<dbReference type="PROSITE" id="PS51007">
    <property type="entry name" value="CYTC"/>
    <property type="match status" value="1"/>
</dbReference>
<gene>
    <name evidence="9" type="ORF">SAMN04488103_101757</name>
</gene>
<evidence type="ECO:0000256" key="5">
    <source>
        <dbReference type="ARBA" id="ARBA00023004"/>
    </source>
</evidence>
<dbReference type="GO" id="GO:0020037">
    <property type="term" value="F:heme binding"/>
    <property type="evidence" value="ECO:0007669"/>
    <property type="project" value="InterPro"/>
</dbReference>
<feature type="chain" id="PRO_5011674629" evidence="7">
    <location>
        <begin position="24"/>
        <end position="135"/>
    </location>
</feature>
<proteinExistence type="predicted"/>
<feature type="domain" description="Cytochrome c" evidence="8">
    <location>
        <begin position="33"/>
        <end position="133"/>
    </location>
</feature>
<name>A0A1H8A6B9_9RHOB</name>
<dbReference type="InterPro" id="IPR002327">
    <property type="entry name" value="Cyt_c_1A/1B"/>
</dbReference>
<dbReference type="Proteomes" id="UP000198761">
    <property type="component" value="Unassembled WGS sequence"/>
</dbReference>
<dbReference type="PANTHER" id="PTHR11961">
    <property type="entry name" value="CYTOCHROME C"/>
    <property type="match status" value="1"/>
</dbReference>
<dbReference type="Gene3D" id="1.10.760.10">
    <property type="entry name" value="Cytochrome c-like domain"/>
    <property type="match status" value="1"/>
</dbReference>
<accession>A0A1H8A6B9</accession>
<keyword evidence="2 6" id="KW-0349">Heme</keyword>
<dbReference type="EMBL" id="FOCE01000001">
    <property type="protein sequence ID" value="SEM65378.1"/>
    <property type="molecule type" value="Genomic_DNA"/>
</dbReference>
<dbReference type="Pfam" id="PF00034">
    <property type="entry name" value="Cytochrom_C"/>
    <property type="match status" value="1"/>
</dbReference>
<dbReference type="InterPro" id="IPR009056">
    <property type="entry name" value="Cyt_c-like_dom"/>
</dbReference>
<protein>
    <submittedName>
        <fullName evidence="9">Cytochrome c</fullName>
    </submittedName>
</protein>
<dbReference type="InterPro" id="IPR036909">
    <property type="entry name" value="Cyt_c-like_dom_sf"/>
</dbReference>
<keyword evidence="1" id="KW-0813">Transport</keyword>
<evidence type="ECO:0000313" key="9">
    <source>
        <dbReference type="EMBL" id="SEM65378.1"/>
    </source>
</evidence>
<evidence type="ECO:0000256" key="7">
    <source>
        <dbReference type="SAM" id="SignalP"/>
    </source>
</evidence>
<keyword evidence="5 6" id="KW-0408">Iron</keyword>
<dbReference type="RefSeq" id="WP_091296894.1">
    <property type="nucleotide sequence ID" value="NZ_FOCE01000001.1"/>
</dbReference>
<dbReference type="AlphaFoldDB" id="A0A1H8A6B9"/>
<organism evidence="9 10">
    <name type="scientific">Gemmobacter aquatilis</name>
    <dbReference type="NCBI Taxonomy" id="933059"/>
    <lineage>
        <taxon>Bacteria</taxon>
        <taxon>Pseudomonadati</taxon>
        <taxon>Pseudomonadota</taxon>
        <taxon>Alphaproteobacteria</taxon>
        <taxon>Rhodobacterales</taxon>
        <taxon>Paracoccaceae</taxon>
        <taxon>Gemmobacter</taxon>
    </lineage>
</organism>
<evidence type="ECO:0000256" key="3">
    <source>
        <dbReference type="ARBA" id="ARBA00022723"/>
    </source>
</evidence>
<feature type="signal peptide" evidence="7">
    <location>
        <begin position="1"/>
        <end position="23"/>
    </location>
</feature>
<evidence type="ECO:0000256" key="1">
    <source>
        <dbReference type="ARBA" id="ARBA00022448"/>
    </source>
</evidence>
<evidence type="ECO:0000259" key="8">
    <source>
        <dbReference type="PROSITE" id="PS51007"/>
    </source>
</evidence>
<dbReference type="PRINTS" id="PR00604">
    <property type="entry name" value="CYTCHRMECIAB"/>
</dbReference>
<reference evidence="9 10" key="1">
    <citation type="submission" date="2016-10" db="EMBL/GenBank/DDBJ databases">
        <authorList>
            <person name="de Groot N.N."/>
        </authorList>
    </citation>
    <scope>NUCLEOTIDE SEQUENCE [LARGE SCALE GENOMIC DNA]</scope>
    <source>
        <strain evidence="9 10">DSM 3857</strain>
    </source>
</reference>
<keyword evidence="10" id="KW-1185">Reference proteome</keyword>
<keyword evidence="4" id="KW-0249">Electron transport</keyword>
<dbReference type="STRING" id="933059.SAMN04488103_101757"/>
<evidence type="ECO:0000256" key="6">
    <source>
        <dbReference type="PROSITE-ProRule" id="PRU00433"/>
    </source>
</evidence>
<dbReference type="GO" id="GO:0046872">
    <property type="term" value="F:metal ion binding"/>
    <property type="evidence" value="ECO:0007669"/>
    <property type="project" value="UniProtKB-KW"/>
</dbReference>